<feature type="transmembrane region" description="Helical" evidence="1">
    <location>
        <begin position="97"/>
        <end position="117"/>
    </location>
</feature>
<keyword evidence="1" id="KW-1133">Transmembrane helix</keyword>
<name>A0A839EC23_9MICO</name>
<feature type="non-terminal residue" evidence="2">
    <location>
        <position position="118"/>
    </location>
</feature>
<reference evidence="2 3" key="1">
    <citation type="submission" date="2020-07" db="EMBL/GenBank/DDBJ databases">
        <title>Sequencing the genomes of 1000 actinobacteria strains.</title>
        <authorList>
            <person name="Klenk H.-P."/>
        </authorList>
    </citation>
    <scope>NUCLEOTIDE SEQUENCE [LARGE SCALE GENOMIC DNA]</scope>
    <source>
        <strain evidence="2 3">DSM 19663</strain>
    </source>
</reference>
<keyword evidence="1" id="KW-0812">Transmembrane</keyword>
<proteinExistence type="predicted"/>
<evidence type="ECO:0000256" key="1">
    <source>
        <dbReference type="SAM" id="Phobius"/>
    </source>
</evidence>
<sequence>MADDVLRLKLALLGSAFRGPRRLARTAVVVALSAVFTVALLDAAAAFRPADDGHRAGLVVIASIIALALAICPLTSGLGSALEPRRFAPFPIAPGRLAAALAVAGALGVQGILSVVLV</sequence>
<dbReference type="Proteomes" id="UP000585905">
    <property type="component" value="Unassembled WGS sequence"/>
</dbReference>
<protein>
    <recommendedName>
        <fullName evidence="4">ABC transporter permease</fullName>
    </recommendedName>
</protein>
<accession>A0A839EC23</accession>
<feature type="transmembrane region" description="Helical" evidence="1">
    <location>
        <begin position="56"/>
        <end position="77"/>
    </location>
</feature>
<evidence type="ECO:0000313" key="3">
    <source>
        <dbReference type="Proteomes" id="UP000585905"/>
    </source>
</evidence>
<dbReference type="AlphaFoldDB" id="A0A839EC23"/>
<feature type="transmembrane region" description="Helical" evidence="1">
    <location>
        <begin position="23"/>
        <end position="44"/>
    </location>
</feature>
<evidence type="ECO:0008006" key="4">
    <source>
        <dbReference type="Google" id="ProtNLM"/>
    </source>
</evidence>
<evidence type="ECO:0000313" key="2">
    <source>
        <dbReference type="EMBL" id="MBA8847784.1"/>
    </source>
</evidence>
<gene>
    <name evidence="2" type="ORF">FHX53_001376</name>
</gene>
<dbReference type="EMBL" id="JACGWX010000003">
    <property type="protein sequence ID" value="MBA8847784.1"/>
    <property type="molecule type" value="Genomic_DNA"/>
</dbReference>
<organism evidence="2 3">
    <name type="scientific">Microcella alkalica</name>
    <dbReference type="NCBI Taxonomy" id="355930"/>
    <lineage>
        <taxon>Bacteria</taxon>
        <taxon>Bacillati</taxon>
        <taxon>Actinomycetota</taxon>
        <taxon>Actinomycetes</taxon>
        <taxon>Micrococcales</taxon>
        <taxon>Microbacteriaceae</taxon>
        <taxon>Microcella</taxon>
    </lineage>
</organism>
<comment type="caution">
    <text evidence="2">The sequence shown here is derived from an EMBL/GenBank/DDBJ whole genome shotgun (WGS) entry which is preliminary data.</text>
</comment>
<keyword evidence="3" id="KW-1185">Reference proteome</keyword>
<keyword evidence="1" id="KW-0472">Membrane</keyword>